<proteinExistence type="predicted"/>
<dbReference type="PANTHER" id="PTHR11092">
    <property type="entry name" value="SUGAR NUCLEOTIDE EPIMERASE RELATED"/>
    <property type="match status" value="1"/>
</dbReference>
<dbReference type="Pfam" id="PF01370">
    <property type="entry name" value="Epimerase"/>
    <property type="match status" value="1"/>
</dbReference>
<evidence type="ECO:0000313" key="3">
    <source>
        <dbReference type="EMBL" id="CAB4794269.1"/>
    </source>
</evidence>
<feature type="domain" description="DUF1731" evidence="2">
    <location>
        <begin position="246"/>
        <end position="294"/>
    </location>
</feature>
<accession>A0A6J6XD35</accession>
<name>A0A6J6XD35_9ZZZZ</name>
<dbReference type="NCBIfam" id="TIGR01777">
    <property type="entry name" value="yfcH"/>
    <property type="match status" value="1"/>
</dbReference>
<dbReference type="SUPFAM" id="SSF51735">
    <property type="entry name" value="NAD(P)-binding Rossmann-fold domains"/>
    <property type="match status" value="1"/>
</dbReference>
<organism evidence="3">
    <name type="scientific">freshwater metagenome</name>
    <dbReference type="NCBI Taxonomy" id="449393"/>
    <lineage>
        <taxon>unclassified sequences</taxon>
        <taxon>metagenomes</taxon>
        <taxon>ecological metagenomes</taxon>
    </lineage>
</organism>
<dbReference type="InterPro" id="IPR001509">
    <property type="entry name" value="Epimerase_deHydtase"/>
</dbReference>
<evidence type="ECO:0000259" key="2">
    <source>
        <dbReference type="Pfam" id="PF08338"/>
    </source>
</evidence>
<protein>
    <submittedName>
        <fullName evidence="3">Unannotated protein</fullName>
    </submittedName>
</protein>
<dbReference type="CDD" id="cd05242">
    <property type="entry name" value="SDR_a8"/>
    <property type="match status" value="1"/>
</dbReference>
<dbReference type="InterPro" id="IPR013549">
    <property type="entry name" value="DUF1731"/>
</dbReference>
<evidence type="ECO:0000259" key="1">
    <source>
        <dbReference type="Pfam" id="PF01370"/>
    </source>
</evidence>
<dbReference type="PANTHER" id="PTHR11092:SF0">
    <property type="entry name" value="EPIMERASE FAMILY PROTEIN SDR39U1"/>
    <property type="match status" value="1"/>
</dbReference>
<dbReference type="EMBL" id="CAFAAG010000061">
    <property type="protein sequence ID" value="CAB4794269.1"/>
    <property type="molecule type" value="Genomic_DNA"/>
</dbReference>
<dbReference type="InterPro" id="IPR010099">
    <property type="entry name" value="SDR39U1"/>
</dbReference>
<dbReference type="AlphaFoldDB" id="A0A6J6XD35"/>
<sequence length="298" mass="31572">MKIVISGASGLIGKSLVSQLQQHGHDVVRLVRRAASTGEIMWDPKAGVLSASALEGTDAVIHLSGAGIGDKRWTATYKREILESRTITTNLLATTIASMNRKPSVFLSGSAIGIYGPRGEEQLTEVSTHGTSFLADVCEQWEHAAKPASDAGIRTVLLRTGIVLTTKGGALKKQLPLFQLGLGGKFGNGKQWQSWISIDDEVGAIEHLLTANVSGAVNLTAPNPVINAEFTSTLARVVKRPTFLPIPPFAPKAILGGELADALLFTGQRVIPAALNASGYQFVHPTLEVALRALLKNS</sequence>
<reference evidence="3" key="1">
    <citation type="submission" date="2020-05" db="EMBL/GenBank/DDBJ databases">
        <authorList>
            <person name="Chiriac C."/>
            <person name="Salcher M."/>
            <person name="Ghai R."/>
            <person name="Kavagutti S V."/>
        </authorList>
    </citation>
    <scope>NUCLEOTIDE SEQUENCE</scope>
</reference>
<gene>
    <name evidence="3" type="ORF">UFOPK2975_00860</name>
</gene>
<dbReference type="Pfam" id="PF08338">
    <property type="entry name" value="DUF1731"/>
    <property type="match status" value="1"/>
</dbReference>
<dbReference type="InterPro" id="IPR036291">
    <property type="entry name" value="NAD(P)-bd_dom_sf"/>
</dbReference>
<dbReference type="Gene3D" id="3.40.50.720">
    <property type="entry name" value="NAD(P)-binding Rossmann-like Domain"/>
    <property type="match status" value="1"/>
</dbReference>
<feature type="domain" description="NAD-dependent epimerase/dehydratase" evidence="1">
    <location>
        <begin position="3"/>
        <end position="215"/>
    </location>
</feature>